<geneLocation type="plasmid" evidence="2">
    <name>pnp7-1</name>
</geneLocation>
<protein>
    <submittedName>
        <fullName evidence="1">Uncharacterized protein</fullName>
    </submittedName>
</protein>
<gene>
    <name evidence="1" type="ORF">NP7_09320</name>
</gene>
<proteinExistence type="predicted"/>
<organism evidence="1 2">
    <name type="scientific">Faucicola osloensis</name>
    <name type="common">Moraxella osloensis</name>
    <dbReference type="NCBI Taxonomy" id="34062"/>
    <lineage>
        <taxon>Bacteria</taxon>
        <taxon>Pseudomonadati</taxon>
        <taxon>Pseudomonadota</taxon>
        <taxon>Gammaproteobacteria</taxon>
        <taxon>Moraxellales</taxon>
        <taxon>Moraxellaceae</taxon>
        <taxon>Faucicola</taxon>
    </lineage>
</organism>
<dbReference type="AlphaFoldDB" id="A0A2D2LX02"/>
<evidence type="ECO:0000313" key="1">
    <source>
        <dbReference type="EMBL" id="ATR79561.1"/>
    </source>
</evidence>
<keyword evidence="1" id="KW-0614">Plasmid</keyword>
<sequence length="94" mass="10687">MSLIISELLCKLDHQTQVAEKAFINGCHTLADHKEVNFRYFEGGRVSITTFEELKSHFPELPDDFKNIIILEVCHRHCVLAVGNAPTKDVLITH</sequence>
<dbReference type="Proteomes" id="UP000229340">
    <property type="component" value="Plasmid pNP7-1"/>
</dbReference>
<accession>A0A2D2LX02</accession>
<dbReference type="RefSeq" id="WP_100270933.1">
    <property type="nucleotide sequence ID" value="NZ_CP024444.1"/>
</dbReference>
<dbReference type="EMBL" id="CP024444">
    <property type="protein sequence ID" value="ATR79561.1"/>
    <property type="molecule type" value="Genomic_DNA"/>
</dbReference>
<evidence type="ECO:0000313" key="2">
    <source>
        <dbReference type="Proteomes" id="UP000229340"/>
    </source>
</evidence>
<reference evidence="2" key="1">
    <citation type="submission" date="2017-10" db="EMBL/GenBank/DDBJ databases">
        <title>Complete genome sequence of Moraxella osloensis NP7 isolated from human skin.</title>
        <authorList>
            <person name="Lee K."/>
            <person name="Lim J.Y."/>
            <person name="Hwang I."/>
        </authorList>
    </citation>
    <scope>NUCLEOTIDE SEQUENCE [LARGE SCALE GENOMIC DNA]</scope>
    <source>
        <strain evidence="2">NP7</strain>
        <plasmid evidence="2">pnp7-1</plasmid>
    </source>
</reference>
<name>A0A2D2LX02_FAUOS</name>